<evidence type="ECO:0000259" key="4">
    <source>
        <dbReference type="SMART" id="SM00849"/>
    </source>
</evidence>
<dbReference type="RefSeq" id="WP_377498716.1">
    <property type="nucleotide sequence ID" value="NZ_JBHMDO010000038.1"/>
</dbReference>
<sequence>MMKQLTRRFVYMPADGSVDRPILGAIIGEERTLFLDAGNSLRHAAAFREAVRNEYPARPSLTALTHWHWDHSFGAAYDRSSLLVATELTYQALQPLVGLDWSDEALDERVRQGSEIAFCADYIKKEYAGMERDIRVVLPDITFTDTLTLHLGAVSCQIEQIGGVHAEDSCIMYTPEEQILFLGDVLGPAIYDGPRYYAARNFLRIVEKIKAYPADWYIESHHRPVTADEFWQDINEYCTLAELVVEFNSNKPAIEREWSKRIGRELADGDREAIDQFLLGERRLYQS</sequence>
<evidence type="ECO:0000256" key="2">
    <source>
        <dbReference type="ARBA" id="ARBA00034301"/>
    </source>
</evidence>
<accession>A0ABV5KWE6</accession>
<evidence type="ECO:0000313" key="5">
    <source>
        <dbReference type="EMBL" id="MFB9328931.1"/>
    </source>
</evidence>
<evidence type="ECO:0000313" key="6">
    <source>
        <dbReference type="Proteomes" id="UP001589747"/>
    </source>
</evidence>
<dbReference type="EMBL" id="JBHMDO010000038">
    <property type="protein sequence ID" value="MFB9328931.1"/>
    <property type="molecule type" value="Genomic_DNA"/>
</dbReference>
<dbReference type="Pfam" id="PF00753">
    <property type="entry name" value="Lactamase_B"/>
    <property type="match status" value="1"/>
</dbReference>
<comment type="caution">
    <text evidence="5">The sequence shown here is derived from an EMBL/GenBank/DDBJ whole genome shotgun (WGS) entry which is preliminary data.</text>
</comment>
<dbReference type="Proteomes" id="UP001589747">
    <property type="component" value="Unassembled WGS sequence"/>
</dbReference>
<organism evidence="5 6">
    <name type="scientific">Paenibacillus aurantiacus</name>
    <dbReference type="NCBI Taxonomy" id="1936118"/>
    <lineage>
        <taxon>Bacteria</taxon>
        <taxon>Bacillati</taxon>
        <taxon>Bacillota</taxon>
        <taxon>Bacilli</taxon>
        <taxon>Bacillales</taxon>
        <taxon>Paenibacillaceae</taxon>
        <taxon>Paenibacillus</taxon>
    </lineage>
</organism>
<dbReference type="InterPro" id="IPR036866">
    <property type="entry name" value="RibonucZ/Hydroxyglut_hydro"/>
</dbReference>
<evidence type="ECO:0000256" key="3">
    <source>
        <dbReference type="ARBA" id="ARBA00048505"/>
    </source>
</evidence>
<dbReference type="PANTHER" id="PTHR42951:SF4">
    <property type="entry name" value="ACYL-COENZYME A THIOESTERASE MBLAC2"/>
    <property type="match status" value="1"/>
</dbReference>
<comment type="catalytic activity">
    <reaction evidence="1">
        <text>3',5'-cyclic CMP + H2O = CMP + H(+)</text>
        <dbReference type="Rhea" id="RHEA:72675"/>
        <dbReference type="ChEBI" id="CHEBI:15377"/>
        <dbReference type="ChEBI" id="CHEBI:15378"/>
        <dbReference type="ChEBI" id="CHEBI:58003"/>
        <dbReference type="ChEBI" id="CHEBI:60377"/>
    </reaction>
    <physiologicalReaction direction="left-to-right" evidence="1">
        <dbReference type="Rhea" id="RHEA:72676"/>
    </physiologicalReaction>
</comment>
<dbReference type="SUPFAM" id="SSF56281">
    <property type="entry name" value="Metallo-hydrolase/oxidoreductase"/>
    <property type="match status" value="1"/>
</dbReference>
<dbReference type="PANTHER" id="PTHR42951">
    <property type="entry name" value="METALLO-BETA-LACTAMASE DOMAIN-CONTAINING"/>
    <property type="match status" value="1"/>
</dbReference>
<dbReference type="Gene3D" id="3.60.15.10">
    <property type="entry name" value="Ribonuclease Z/Hydroxyacylglutathione hydrolase-like"/>
    <property type="match status" value="1"/>
</dbReference>
<evidence type="ECO:0000256" key="1">
    <source>
        <dbReference type="ARBA" id="ARBA00034221"/>
    </source>
</evidence>
<comment type="catalytic activity">
    <reaction evidence="3">
        <text>3',5'-cyclic UMP + H2O = UMP + H(+)</text>
        <dbReference type="Rhea" id="RHEA:70575"/>
        <dbReference type="ChEBI" id="CHEBI:15377"/>
        <dbReference type="ChEBI" id="CHEBI:15378"/>
        <dbReference type="ChEBI" id="CHEBI:57865"/>
        <dbReference type="ChEBI" id="CHEBI:184387"/>
    </reaction>
    <physiologicalReaction direction="left-to-right" evidence="3">
        <dbReference type="Rhea" id="RHEA:70576"/>
    </physiologicalReaction>
</comment>
<comment type="function">
    <text evidence="2">Counteracts the endogenous Pycsar antiviral defense system. Phosphodiesterase that enables metal-dependent hydrolysis of host cyclic nucleotide Pycsar defense signals such as cCMP and cUMP.</text>
</comment>
<name>A0ABV5KWE6_9BACL</name>
<gene>
    <name evidence="5" type="ORF">ACFFSY_23600</name>
</gene>
<dbReference type="InterPro" id="IPR050855">
    <property type="entry name" value="NDM-1-like"/>
</dbReference>
<keyword evidence="6" id="KW-1185">Reference proteome</keyword>
<proteinExistence type="predicted"/>
<protein>
    <submittedName>
        <fullName evidence="5">MBL fold metallo-hydrolase</fullName>
    </submittedName>
</protein>
<feature type="domain" description="Metallo-beta-lactamase" evidence="4">
    <location>
        <begin position="21"/>
        <end position="221"/>
    </location>
</feature>
<dbReference type="InterPro" id="IPR001279">
    <property type="entry name" value="Metallo-B-lactamas"/>
</dbReference>
<dbReference type="SMART" id="SM00849">
    <property type="entry name" value="Lactamase_B"/>
    <property type="match status" value="1"/>
</dbReference>
<reference evidence="5 6" key="1">
    <citation type="submission" date="2024-09" db="EMBL/GenBank/DDBJ databases">
        <authorList>
            <person name="Sun Q."/>
            <person name="Mori K."/>
        </authorList>
    </citation>
    <scope>NUCLEOTIDE SEQUENCE [LARGE SCALE GENOMIC DNA]</scope>
    <source>
        <strain evidence="5 6">TISTR 2452</strain>
    </source>
</reference>